<organism evidence="3 4">
    <name type="scientific">Penicillium subrubescens</name>
    <dbReference type="NCBI Taxonomy" id="1316194"/>
    <lineage>
        <taxon>Eukaryota</taxon>
        <taxon>Fungi</taxon>
        <taxon>Dikarya</taxon>
        <taxon>Ascomycota</taxon>
        <taxon>Pezizomycotina</taxon>
        <taxon>Eurotiomycetes</taxon>
        <taxon>Eurotiomycetidae</taxon>
        <taxon>Eurotiales</taxon>
        <taxon>Aspergillaceae</taxon>
        <taxon>Penicillium</taxon>
    </lineage>
</organism>
<dbReference type="Pfam" id="PF00071">
    <property type="entry name" value="Ras"/>
    <property type="match status" value="1"/>
</dbReference>
<keyword evidence="4" id="KW-1185">Reference proteome</keyword>
<dbReference type="InterPro" id="IPR003578">
    <property type="entry name" value="Small_GTPase_Rho"/>
</dbReference>
<dbReference type="SMART" id="SM00174">
    <property type="entry name" value="RHO"/>
    <property type="match status" value="1"/>
</dbReference>
<dbReference type="PANTHER" id="PTHR24072">
    <property type="entry name" value="RHO FAMILY GTPASE"/>
    <property type="match status" value="1"/>
</dbReference>
<dbReference type="Proteomes" id="UP000186955">
    <property type="component" value="Unassembled WGS sequence"/>
</dbReference>
<evidence type="ECO:0000313" key="3">
    <source>
        <dbReference type="EMBL" id="OKP12424.1"/>
    </source>
</evidence>
<dbReference type="InterPro" id="IPR001806">
    <property type="entry name" value="Small_GTPase"/>
</dbReference>
<dbReference type="InterPro" id="IPR027417">
    <property type="entry name" value="P-loop_NTPase"/>
</dbReference>
<evidence type="ECO:0000256" key="2">
    <source>
        <dbReference type="ARBA" id="ARBA00023134"/>
    </source>
</evidence>
<keyword evidence="2" id="KW-0342">GTP-binding</keyword>
<accession>A0A1Q5UIW9</accession>
<keyword evidence="1" id="KW-0547">Nucleotide-binding</keyword>
<dbReference type="GO" id="GO:0007264">
    <property type="term" value="P:small GTPase-mediated signal transduction"/>
    <property type="evidence" value="ECO:0007669"/>
    <property type="project" value="InterPro"/>
</dbReference>
<protein>
    <submittedName>
        <fullName evidence="3">GTP-binding protein rhoA</fullName>
    </submittedName>
</protein>
<dbReference type="Gene3D" id="3.40.50.300">
    <property type="entry name" value="P-loop containing nucleotide triphosphate hydrolases"/>
    <property type="match status" value="1"/>
</dbReference>
<evidence type="ECO:0000313" key="4">
    <source>
        <dbReference type="Proteomes" id="UP000186955"/>
    </source>
</evidence>
<feature type="non-terminal residue" evidence="3">
    <location>
        <position position="1"/>
    </location>
</feature>
<dbReference type="GO" id="GO:0005525">
    <property type="term" value="F:GTP binding"/>
    <property type="evidence" value="ECO:0007669"/>
    <property type="project" value="UniProtKB-KW"/>
</dbReference>
<dbReference type="STRING" id="1316194.A0A1Q5UIW9"/>
<dbReference type="EMBL" id="MNBE01000226">
    <property type="protein sequence ID" value="OKP12424.1"/>
    <property type="molecule type" value="Genomic_DNA"/>
</dbReference>
<reference evidence="3 4" key="1">
    <citation type="submission" date="2016-10" db="EMBL/GenBank/DDBJ databases">
        <title>Genome sequence of the ascomycete fungus Penicillium subrubescens.</title>
        <authorList>
            <person name="De Vries R.P."/>
            <person name="Peng M."/>
            <person name="Dilokpimol A."/>
            <person name="Hilden K."/>
            <person name="Makela M.R."/>
            <person name="Grigoriev I."/>
            <person name="Riley R."/>
            <person name="Granchi Z."/>
        </authorList>
    </citation>
    <scope>NUCLEOTIDE SEQUENCE [LARGE SCALE GENOMIC DNA]</scope>
    <source>
        <strain evidence="3 4">CBS 132785</strain>
    </source>
</reference>
<dbReference type="AlphaFoldDB" id="A0A1Q5UIW9"/>
<gene>
    <name evidence="3" type="ORF">PENSUB_1939</name>
</gene>
<dbReference type="PRINTS" id="PR00449">
    <property type="entry name" value="RASTRNSFRMNG"/>
</dbReference>
<dbReference type="GO" id="GO:0003924">
    <property type="term" value="F:GTPase activity"/>
    <property type="evidence" value="ECO:0007669"/>
    <property type="project" value="InterPro"/>
</dbReference>
<proteinExistence type="predicted"/>
<evidence type="ECO:0000256" key="1">
    <source>
        <dbReference type="ARBA" id="ARBA00022741"/>
    </source>
</evidence>
<dbReference type="SUPFAM" id="SSF52540">
    <property type="entry name" value="P-loop containing nucleoside triphosphate hydrolases"/>
    <property type="match status" value="1"/>
</dbReference>
<name>A0A1Q5UIW9_9EURO</name>
<sequence length="95" mass="10318">WISEAAHFCPGIPIILVGLKKDLRDDTVTIEELRKNGLKPTPKSFGDALAHKIGAYRYLECSSLTGEGVKDVFETGSAASLLEPKDKAERCCAIL</sequence>
<comment type="caution">
    <text evidence="3">The sequence shown here is derived from an EMBL/GenBank/DDBJ whole genome shotgun (WGS) entry which is preliminary data.</text>
</comment>